<feature type="domain" description="Ketoreductase" evidence="3">
    <location>
        <begin position="15"/>
        <end position="192"/>
    </location>
</feature>
<dbReference type="InterPro" id="IPR020904">
    <property type="entry name" value="Sc_DH/Rdtase_CS"/>
</dbReference>
<dbReference type="PANTHER" id="PTHR44196:SF1">
    <property type="entry name" value="DEHYDROGENASE_REDUCTASE SDR FAMILY MEMBER 7B"/>
    <property type="match status" value="1"/>
</dbReference>
<dbReference type="Gene3D" id="3.40.50.720">
    <property type="entry name" value="NAD(P)-binding Rossmann-like Domain"/>
    <property type="match status" value="1"/>
</dbReference>
<name>A0AAU8DPT1_9ACTN</name>
<dbReference type="InterPro" id="IPR057326">
    <property type="entry name" value="KR_dom"/>
</dbReference>
<reference evidence="4" key="1">
    <citation type="submission" date="2024-05" db="EMBL/GenBank/DDBJ databases">
        <authorList>
            <person name="Cai S.Y."/>
            <person name="Jin L.M."/>
            <person name="Li H.R."/>
        </authorList>
    </citation>
    <scope>NUCLEOTIDE SEQUENCE</scope>
    <source>
        <strain evidence="4">A5-74</strain>
    </source>
</reference>
<comment type="similarity">
    <text evidence="1">Belongs to the short-chain dehydrogenases/reductases (SDR) family.</text>
</comment>
<proteinExistence type="inferred from homology"/>
<accession>A0AAU8DPT1</accession>
<dbReference type="InterPro" id="IPR002347">
    <property type="entry name" value="SDR_fam"/>
</dbReference>
<dbReference type="AlphaFoldDB" id="A0AAU8DPT1"/>
<evidence type="ECO:0000256" key="1">
    <source>
        <dbReference type="ARBA" id="ARBA00006484"/>
    </source>
</evidence>
<dbReference type="GO" id="GO:0016020">
    <property type="term" value="C:membrane"/>
    <property type="evidence" value="ECO:0007669"/>
    <property type="project" value="TreeGrafter"/>
</dbReference>
<protein>
    <submittedName>
        <fullName evidence="4">SDR family NAD(P)-dependent oxidoreductase</fullName>
    </submittedName>
</protein>
<dbReference type="InterPro" id="IPR036291">
    <property type="entry name" value="NAD(P)-bd_dom_sf"/>
</dbReference>
<sequence length="314" mass="32799">MSPDGRGSSAGSATRTAVVIGASSGIGRATAIALAAEGWSVVLAARSRQSLESAAAECRSAAPLGEFSVFEMDVTDPPTVQALLDDAIARHGHVDAVVHTAAVIGYGKFEDVPAAEFERAVVTNLLGSATVARATLAVFRTAGRGHLVLFGSLLGKIAVPFMSPYVVGKWGVQALARTLQIETRDAKDIDVSLVSPGGVDTPAYLHAANRAGREGRPPPPVDPPEKVARAVVRLMDHPRRDRSVGIANGAIVTGFRFLPAVFDLAVTPLVKVAALSRRSMAPHSGNVFEALPGSDTTHGVWNRAGLRREQEPPS</sequence>
<keyword evidence="2" id="KW-0560">Oxidoreductase</keyword>
<evidence type="ECO:0000259" key="3">
    <source>
        <dbReference type="SMART" id="SM00822"/>
    </source>
</evidence>
<dbReference type="SMART" id="SM00822">
    <property type="entry name" value="PKS_KR"/>
    <property type="match status" value="1"/>
</dbReference>
<dbReference type="EMBL" id="CP159218">
    <property type="protein sequence ID" value="XCG63516.1"/>
    <property type="molecule type" value="Genomic_DNA"/>
</dbReference>
<dbReference type="PRINTS" id="PR00081">
    <property type="entry name" value="GDHRDH"/>
</dbReference>
<evidence type="ECO:0000313" key="4">
    <source>
        <dbReference type="EMBL" id="XCG63516.1"/>
    </source>
</evidence>
<dbReference type="SUPFAM" id="SSF51735">
    <property type="entry name" value="NAD(P)-binding Rossmann-fold domains"/>
    <property type="match status" value="1"/>
</dbReference>
<dbReference type="Pfam" id="PF00106">
    <property type="entry name" value="adh_short"/>
    <property type="match status" value="1"/>
</dbReference>
<dbReference type="GO" id="GO:0016491">
    <property type="term" value="F:oxidoreductase activity"/>
    <property type="evidence" value="ECO:0007669"/>
    <property type="project" value="UniProtKB-KW"/>
</dbReference>
<gene>
    <name evidence="4" type="ORF">ABLG96_20360</name>
</gene>
<dbReference type="PANTHER" id="PTHR44196">
    <property type="entry name" value="DEHYDROGENASE/REDUCTASE SDR FAMILY MEMBER 7B"/>
    <property type="match status" value="1"/>
</dbReference>
<evidence type="ECO:0000256" key="2">
    <source>
        <dbReference type="ARBA" id="ARBA00023002"/>
    </source>
</evidence>
<dbReference type="PROSITE" id="PS00061">
    <property type="entry name" value="ADH_SHORT"/>
    <property type="match status" value="1"/>
</dbReference>
<dbReference type="RefSeq" id="WP_353649131.1">
    <property type="nucleotide sequence ID" value="NZ_CP159218.1"/>
</dbReference>
<organism evidence="4">
    <name type="scientific">Nakamurella sp. A5-74</name>
    <dbReference type="NCBI Taxonomy" id="3158264"/>
    <lineage>
        <taxon>Bacteria</taxon>
        <taxon>Bacillati</taxon>
        <taxon>Actinomycetota</taxon>
        <taxon>Actinomycetes</taxon>
        <taxon>Nakamurellales</taxon>
        <taxon>Nakamurellaceae</taxon>
        <taxon>Nakamurella</taxon>
    </lineage>
</organism>